<name>A0A919YNK9_9BACL</name>
<dbReference type="InterPro" id="IPR011330">
    <property type="entry name" value="Glyco_hydro/deAcase_b/a-brl"/>
</dbReference>
<comment type="subcellular location">
    <subcellularLocation>
        <location evidence="1">Secreted</location>
    </subcellularLocation>
</comment>
<keyword evidence="5" id="KW-0624">Polysaccharide degradation</keyword>
<dbReference type="GO" id="GO:0016798">
    <property type="term" value="F:hydrolase activity, acting on glycosyl bonds"/>
    <property type="evidence" value="ECO:0007669"/>
    <property type="project" value="UniProtKB-KW"/>
</dbReference>
<dbReference type="PROSITE" id="PS51677">
    <property type="entry name" value="NODB"/>
    <property type="match status" value="1"/>
</dbReference>
<dbReference type="SUPFAM" id="SSF88713">
    <property type="entry name" value="Glycoside hydrolase/deacetylase"/>
    <property type="match status" value="1"/>
</dbReference>
<evidence type="ECO:0000256" key="2">
    <source>
        <dbReference type="ARBA" id="ARBA00022729"/>
    </source>
</evidence>
<evidence type="ECO:0000313" key="5">
    <source>
        <dbReference type="EMBL" id="GIO51502.1"/>
    </source>
</evidence>
<evidence type="ECO:0000256" key="3">
    <source>
        <dbReference type="SAM" id="Phobius"/>
    </source>
</evidence>
<dbReference type="GO" id="GO:0016810">
    <property type="term" value="F:hydrolase activity, acting on carbon-nitrogen (but not peptide) bonds"/>
    <property type="evidence" value="ECO:0007669"/>
    <property type="project" value="InterPro"/>
</dbReference>
<keyword evidence="5" id="KW-0119">Carbohydrate metabolism</keyword>
<dbReference type="EMBL" id="BORT01000055">
    <property type="protein sequence ID" value="GIO51502.1"/>
    <property type="molecule type" value="Genomic_DNA"/>
</dbReference>
<dbReference type="InterPro" id="IPR051398">
    <property type="entry name" value="Polysacch_Deacetylase"/>
</dbReference>
<feature type="domain" description="NodB homology" evidence="4">
    <location>
        <begin position="110"/>
        <end position="270"/>
    </location>
</feature>
<dbReference type="PANTHER" id="PTHR34216:SF3">
    <property type="entry name" value="POLY-BETA-1,6-N-ACETYL-D-GLUCOSAMINE N-DEACETYLASE"/>
    <property type="match status" value="1"/>
</dbReference>
<evidence type="ECO:0000259" key="4">
    <source>
        <dbReference type="PROSITE" id="PS51677"/>
    </source>
</evidence>
<dbReference type="GO" id="GO:0005576">
    <property type="term" value="C:extracellular region"/>
    <property type="evidence" value="ECO:0007669"/>
    <property type="project" value="UniProtKB-SubCell"/>
</dbReference>
<evidence type="ECO:0000313" key="6">
    <source>
        <dbReference type="Proteomes" id="UP000682811"/>
    </source>
</evidence>
<dbReference type="CDD" id="cd10918">
    <property type="entry name" value="CE4_NodB_like_5s_6s"/>
    <property type="match status" value="1"/>
</dbReference>
<gene>
    <name evidence="5" type="ORF">J34TS1_62670</name>
</gene>
<dbReference type="InterPro" id="IPR002509">
    <property type="entry name" value="NODB_dom"/>
</dbReference>
<evidence type="ECO:0000256" key="1">
    <source>
        <dbReference type="ARBA" id="ARBA00004613"/>
    </source>
</evidence>
<proteinExistence type="predicted"/>
<dbReference type="PANTHER" id="PTHR34216">
    <property type="match status" value="1"/>
</dbReference>
<dbReference type="Proteomes" id="UP000682811">
    <property type="component" value="Unassembled WGS sequence"/>
</dbReference>
<keyword evidence="5" id="KW-0378">Hydrolase</keyword>
<reference evidence="5 6" key="1">
    <citation type="submission" date="2021-03" db="EMBL/GenBank/DDBJ databases">
        <title>Antimicrobial resistance genes in bacteria isolated from Japanese honey, and their potential for conferring macrolide and lincosamide resistance in the American foulbrood pathogen Paenibacillus larvae.</title>
        <authorList>
            <person name="Okamoto M."/>
            <person name="Kumagai M."/>
            <person name="Kanamori H."/>
            <person name="Takamatsu D."/>
        </authorList>
    </citation>
    <scope>NUCLEOTIDE SEQUENCE [LARGE SCALE GENOMIC DNA]</scope>
    <source>
        <strain evidence="5 6">J34TS1</strain>
    </source>
</reference>
<dbReference type="GO" id="GO:0045493">
    <property type="term" value="P:xylan catabolic process"/>
    <property type="evidence" value="ECO:0007669"/>
    <property type="project" value="UniProtKB-KW"/>
</dbReference>
<feature type="transmembrane region" description="Helical" evidence="3">
    <location>
        <begin position="12"/>
        <end position="33"/>
    </location>
</feature>
<dbReference type="Pfam" id="PF01522">
    <property type="entry name" value="Polysacc_deac_1"/>
    <property type="match status" value="1"/>
</dbReference>
<keyword evidence="2" id="KW-0732">Signal</keyword>
<keyword evidence="3" id="KW-1133">Transmembrane helix</keyword>
<accession>A0A919YNK9</accession>
<organism evidence="5 6">
    <name type="scientific">Paenibacillus azoreducens</name>
    <dbReference type="NCBI Taxonomy" id="116718"/>
    <lineage>
        <taxon>Bacteria</taxon>
        <taxon>Bacillati</taxon>
        <taxon>Bacillota</taxon>
        <taxon>Bacilli</taxon>
        <taxon>Bacillales</taxon>
        <taxon>Paenibacillaceae</taxon>
        <taxon>Paenibacillus</taxon>
    </lineage>
</organism>
<keyword evidence="5" id="KW-0858">Xylan degradation</keyword>
<keyword evidence="3" id="KW-0472">Membrane</keyword>
<protein>
    <submittedName>
        <fullName evidence="5">Xylanase</fullName>
    </submittedName>
</protein>
<sequence length="270" mass="30853">MESNSSKQRGGLWKWLAILTVVTALIVFLLISADHLLFYQTRSAADSQRSRVEVPVLSYHSVNSKATNKYVVTPEQFREQMSALHDMGYKSINLRQFDALMKGKIKNTGKFILITFDDGYADNYKQAFPIMKKYGFTATMFAITNWMGSGSYATWNDLGELQKNGWDIMPHTRSHPDLPLLSSEEQTDEVAGSKQAIENHLHRKVNAMAYPYGLRSEETVKIVEKCGYDYAFTFEDGWTTSEQNPLLLKRLIVFGTDDLSTFRMKLQNRS</sequence>
<keyword evidence="6" id="KW-1185">Reference proteome</keyword>
<comment type="caution">
    <text evidence="5">The sequence shown here is derived from an EMBL/GenBank/DDBJ whole genome shotgun (WGS) entry which is preliminary data.</text>
</comment>
<keyword evidence="5" id="KW-0326">Glycosidase</keyword>
<dbReference type="RefSeq" id="WP_212981480.1">
    <property type="nucleotide sequence ID" value="NZ_AP025343.1"/>
</dbReference>
<dbReference type="AlphaFoldDB" id="A0A919YNK9"/>
<dbReference type="Gene3D" id="3.20.20.370">
    <property type="entry name" value="Glycoside hydrolase/deacetylase"/>
    <property type="match status" value="1"/>
</dbReference>
<keyword evidence="3" id="KW-0812">Transmembrane</keyword>